<dbReference type="PROSITE" id="PS50850">
    <property type="entry name" value="MFS"/>
    <property type="match status" value="1"/>
</dbReference>
<dbReference type="Gene3D" id="1.20.1250.20">
    <property type="entry name" value="MFS general substrate transporter like domains"/>
    <property type="match status" value="1"/>
</dbReference>
<dbReference type="PANTHER" id="PTHR23542:SF1">
    <property type="entry name" value="MAJOR FACILITATOR SUPERFAMILY (MFS) PROFILE DOMAIN-CONTAINING PROTEIN"/>
    <property type="match status" value="1"/>
</dbReference>
<evidence type="ECO:0000256" key="3">
    <source>
        <dbReference type="ARBA" id="ARBA00022989"/>
    </source>
</evidence>
<accession>A0A066YRQ1</accession>
<dbReference type="InterPro" id="IPR020846">
    <property type="entry name" value="MFS_dom"/>
</dbReference>
<gene>
    <name evidence="7" type="ORF">KCH_45710</name>
</gene>
<feature type="transmembrane region" description="Helical" evidence="5">
    <location>
        <begin position="43"/>
        <end position="65"/>
    </location>
</feature>
<feature type="domain" description="Major facilitator superfamily (MFS) profile" evidence="6">
    <location>
        <begin position="1"/>
        <end position="157"/>
    </location>
</feature>
<feature type="transmembrane region" description="Helical" evidence="5">
    <location>
        <begin position="21"/>
        <end position="37"/>
    </location>
</feature>
<keyword evidence="2 5" id="KW-0812">Transmembrane</keyword>
<name>A0A066YRQ1_9ACTN</name>
<dbReference type="SUPFAM" id="SSF103473">
    <property type="entry name" value="MFS general substrate transporter"/>
    <property type="match status" value="1"/>
</dbReference>
<dbReference type="HOGENOM" id="CLU_1675565_0_0_11"/>
<feature type="transmembrane region" description="Helical" evidence="5">
    <location>
        <begin position="106"/>
        <end position="126"/>
    </location>
</feature>
<comment type="subcellular location">
    <subcellularLocation>
        <location evidence="1">Cell membrane</location>
        <topology evidence="1">Multi-pass membrane protein</topology>
    </subcellularLocation>
</comment>
<dbReference type="AlphaFoldDB" id="A0A066YRQ1"/>
<dbReference type="PANTHER" id="PTHR23542">
    <property type="match status" value="1"/>
</dbReference>
<keyword evidence="8" id="KW-1185">Reference proteome</keyword>
<evidence type="ECO:0000256" key="4">
    <source>
        <dbReference type="ARBA" id="ARBA00023136"/>
    </source>
</evidence>
<keyword evidence="4 5" id="KW-0472">Membrane</keyword>
<evidence type="ECO:0000256" key="1">
    <source>
        <dbReference type="ARBA" id="ARBA00004651"/>
    </source>
</evidence>
<evidence type="ECO:0000259" key="6">
    <source>
        <dbReference type="PROSITE" id="PS50850"/>
    </source>
</evidence>
<dbReference type="GO" id="GO:0022857">
    <property type="term" value="F:transmembrane transporter activity"/>
    <property type="evidence" value="ECO:0007669"/>
    <property type="project" value="InterPro"/>
</dbReference>
<dbReference type="InterPro" id="IPR011701">
    <property type="entry name" value="MFS"/>
</dbReference>
<evidence type="ECO:0000256" key="5">
    <source>
        <dbReference type="SAM" id="Phobius"/>
    </source>
</evidence>
<protein>
    <submittedName>
        <fullName evidence="7">ABC transporter</fullName>
    </submittedName>
</protein>
<feature type="transmembrane region" description="Helical" evidence="5">
    <location>
        <begin position="77"/>
        <end position="100"/>
    </location>
</feature>
<dbReference type="PATRIC" id="fig|1348663.4.peg.4411"/>
<sequence length="157" mass="15928">MVAGVLYGLIPWRSSARQRMLACYALLVLGCSTLWAMPNLVSLAIAGLFCGLAIAPTLITGYTLVETLVADGAKTEAFTWLTGAIGLGLALGSTAAGQLIDHSGPSLGFTVALIGSGLGLVALVTMRDLLLSRGPSSRTVAGGAAVSREPAEAARRG</sequence>
<dbReference type="InterPro" id="IPR036259">
    <property type="entry name" value="MFS_trans_sf"/>
</dbReference>
<comment type="caution">
    <text evidence="7">The sequence shown here is derived from an EMBL/GenBank/DDBJ whole genome shotgun (WGS) entry which is preliminary data.</text>
</comment>
<evidence type="ECO:0000256" key="2">
    <source>
        <dbReference type="ARBA" id="ARBA00022692"/>
    </source>
</evidence>
<dbReference type="Proteomes" id="UP000027178">
    <property type="component" value="Unassembled WGS sequence"/>
</dbReference>
<evidence type="ECO:0000313" key="7">
    <source>
        <dbReference type="EMBL" id="KDN83922.1"/>
    </source>
</evidence>
<dbReference type="GO" id="GO:0005886">
    <property type="term" value="C:plasma membrane"/>
    <property type="evidence" value="ECO:0007669"/>
    <property type="project" value="UniProtKB-SubCell"/>
</dbReference>
<proteinExistence type="predicted"/>
<dbReference type="Pfam" id="PF07690">
    <property type="entry name" value="MFS_1"/>
    <property type="match status" value="1"/>
</dbReference>
<organism evidence="7 8">
    <name type="scientific">Kitasatospora cheerisanensis KCTC 2395</name>
    <dbReference type="NCBI Taxonomy" id="1348663"/>
    <lineage>
        <taxon>Bacteria</taxon>
        <taxon>Bacillati</taxon>
        <taxon>Actinomycetota</taxon>
        <taxon>Actinomycetes</taxon>
        <taxon>Kitasatosporales</taxon>
        <taxon>Streptomycetaceae</taxon>
        <taxon>Kitasatospora</taxon>
    </lineage>
</organism>
<evidence type="ECO:0000313" key="8">
    <source>
        <dbReference type="Proteomes" id="UP000027178"/>
    </source>
</evidence>
<dbReference type="EMBL" id="JNBY01000094">
    <property type="protein sequence ID" value="KDN83922.1"/>
    <property type="molecule type" value="Genomic_DNA"/>
</dbReference>
<reference evidence="7 8" key="1">
    <citation type="submission" date="2014-05" db="EMBL/GenBank/DDBJ databases">
        <title>Draft Genome Sequence of Kitasatospora cheerisanensis KCTC 2395.</title>
        <authorList>
            <person name="Nam D.H."/>
        </authorList>
    </citation>
    <scope>NUCLEOTIDE SEQUENCE [LARGE SCALE GENOMIC DNA]</scope>
    <source>
        <strain evidence="7 8">KCTC 2395</strain>
    </source>
</reference>
<dbReference type="eggNOG" id="COG2814">
    <property type="taxonomic scope" value="Bacteria"/>
</dbReference>
<keyword evidence="3 5" id="KW-1133">Transmembrane helix</keyword>